<keyword evidence="3" id="KW-1185">Reference proteome</keyword>
<comment type="caution">
    <text evidence="2">The sequence shown here is derived from an EMBL/GenBank/DDBJ whole genome shotgun (WGS) entry which is preliminary data.</text>
</comment>
<sequence>MYALCPQLMNYQGDPIITAPCNRGGHTSQRMRPWQNSCIVLAGIALTMAIMRRLVQLSRGSHAAGRALPVTPYKCPVPAVIHQRIDHVKPGRLIIVGDCHGTPELFRLLDKLQYNIATDNLVLAGDLVNKGPVSRDILDAVPKLGCWAVRGNHDDAVLSAWLQFRAGQQMNPKFEWVRNMTDEEAAVLLGLPFTVSIPQYGIVVVHAGFVPGLPIAHQDMWVMYKVRNVVREGEGQELTHGSATKTSSGVKRLDVIPRYRPIEKAKDGGGEAWGALWRGPPHVFFGHDAIRRLQLHPHATGLDTGCVYGGQLTAAVMPPLAELRKQSSAFVAKMRLGEPVSREDLRVELVAVDAAEVYSPPGAVPT</sequence>
<dbReference type="EMBL" id="BSDZ01000089">
    <property type="protein sequence ID" value="GLI69991.1"/>
    <property type="molecule type" value="Genomic_DNA"/>
</dbReference>
<dbReference type="SUPFAM" id="SSF56300">
    <property type="entry name" value="Metallo-dependent phosphatases"/>
    <property type="match status" value="1"/>
</dbReference>
<dbReference type="Proteomes" id="UP001165090">
    <property type="component" value="Unassembled WGS sequence"/>
</dbReference>
<dbReference type="PANTHER" id="PTHR42850:SF4">
    <property type="entry name" value="ZINC-DEPENDENT ENDOPOLYPHOSPHATASE"/>
    <property type="match status" value="1"/>
</dbReference>
<dbReference type="InterPro" id="IPR004843">
    <property type="entry name" value="Calcineurin-like_PHP"/>
</dbReference>
<dbReference type="PANTHER" id="PTHR42850">
    <property type="entry name" value="METALLOPHOSPHOESTERASE"/>
    <property type="match status" value="1"/>
</dbReference>
<gene>
    <name evidence="2" type="ORF">VaNZ11_014723</name>
</gene>
<name>A0ABQ5SK40_9CHLO</name>
<proteinExistence type="predicted"/>
<protein>
    <recommendedName>
        <fullName evidence="1">Calcineurin-like phosphoesterase domain-containing protein</fullName>
    </recommendedName>
</protein>
<dbReference type="InterPro" id="IPR050126">
    <property type="entry name" value="Ap4A_hydrolase"/>
</dbReference>
<evidence type="ECO:0000313" key="2">
    <source>
        <dbReference type="EMBL" id="GLI69991.1"/>
    </source>
</evidence>
<evidence type="ECO:0000259" key="1">
    <source>
        <dbReference type="Pfam" id="PF00149"/>
    </source>
</evidence>
<organism evidence="2 3">
    <name type="scientific">Volvox africanus</name>
    <dbReference type="NCBI Taxonomy" id="51714"/>
    <lineage>
        <taxon>Eukaryota</taxon>
        <taxon>Viridiplantae</taxon>
        <taxon>Chlorophyta</taxon>
        <taxon>core chlorophytes</taxon>
        <taxon>Chlorophyceae</taxon>
        <taxon>CS clade</taxon>
        <taxon>Chlamydomonadales</taxon>
        <taxon>Volvocaceae</taxon>
        <taxon>Volvox</taxon>
    </lineage>
</organism>
<accession>A0ABQ5SK40</accession>
<feature type="domain" description="Calcineurin-like phosphoesterase" evidence="1">
    <location>
        <begin position="92"/>
        <end position="288"/>
    </location>
</feature>
<dbReference type="Gene3D" id="3.60.21.10">
    <property type="match status" value="1"/>
</dbReference>
<dbReference type="InterPro" id="IPR029052">
    <property type="entry name" value="Metallo-depent_PP-like"/>
</dbReference>
<reference evidence="2 3" key="1">
    <citation type="journal article" date="2023" name="IScience">
        <title>Expanded male sex-determining region conserved during the evolution of homothallism in the green alga Volvox.</title>
        <authorList>
            <person name="Yamamoto K."/>
            <person name="Matsuzaki R."/>
            <person name="Mahakham W."/>
            <person name="Heman W."/>
            <person name="Sekimoto H."/>
            <person name="Kawachi M."/>
            <person name="Minakuchi Y."/>
            <person name="Toyoda A."/>
            <person name="Nozaki H."/>
        </authorList>
    </citation>
    <scope>NUCLEOTIDE SEQUENCE [LARGE SCALE GENOMIC DNA]</scope>
    <source>
        <strain evidence="2 3">NIES-4468</strain>
    </source>
</reference>
<evidence type="ECO:0000313" key="3">
    <source>
        <dbReference type="Proteomes" id="UP001165090"/>
    </source>
</evidence>
<dbReference type="Pfam" id="PF00149">
    <property type="entry name" value="Metallophos"/>
    <property type="match status" value="1"/>
</dbReference>